<proteinExistence type="predicted"/>
<reference evidence="2" key="2">
    <citation type="submission" date="2019-10" db="EMBL/GenBank/DDBJ databases">
        <title>A de novo genome assembly of a pear dwarfing rootstock.</title>
        <authorList>
            <person name="Wang F."/>
            <person name="Wang J."/>
            <person name="Li S."/>
            <person name="Zhang Y."/>
            <person name="Fang M."/>
            <person name="Ma L."/>
            <person name="Zhao Y."/>
            <person name="Jiang S."/>
        </authorList>
    </citation>
    <scope>NUCLEOTIDE SEQUENCE [LARGE SCALE GENOMIC DNA]</scope>
</reference>
<dbReference type="AlphaFoldDB" id="A0A5N5FDA0"/>
<protein>
    <submittedName>
        <fullName evidence="1">Uncharacterized protein</fullName>
    </submittedName>
</protein>
<evidence type="ECO:0000313" key="1">
    <source>
        <dbReference type="EMBL" id="KAB2599821.1"/>
    </source>
</evidence>
<accession>A0A5N5FDA0</accession>
<evidence type="ECO:0000313" key="2">
    <source>
        <dbReference type="Proteomes" id="UP000327157"/>
    </source>
</evidence>
<reference evidence="1 2" key="3">
    <citation type="submission" date="2019-11" db="EMBL/GenBank/DDBJ databases">
        <title>A de novo genome assembly of a pear dwarfing rootstock.</title>
        <authorList>
            <person name="Wang F."/>
            <person name="Wang J."/>
            <person name="Li S."/>
            <person name="Zhang Y."/>
            <person name="Fang M."/>
            <person name="Ma L."/>
            <person name="Zhao Y."/>
            <person name="Jiang S."/>
        </authorList>
    </citation>
    <scope>NUCLEOTIDE SEQUENCE [LARGE SCALE GENOMIC DNA]</scope>
    <source>
        <strain evidence="1">S2</strain>
        <tissue evidence="1">Leaf</tissue>
    </source>
</reference>
<sequence>MRAYFALRILTKPVYMSCRGLLLKYKKKVDVLFTGDIFYFIWEEEVSSIVIAFLIWLNSKLVGFSLI</sequence>
<reference evidence="1 2" key="1">
    <citation type="submission" date="2019-09" db="EMBL/GenBank/DDBJ databases">
        <authorList>
            <person name="Ou C."/>
        </authorList>
    </citation>
    <scope>NUCLEOTIDE SEQUENCE [LARGE SCALE GENOMIC DNA]</scope>
    <source>
        <strain evidence="1">S2</strain>
        <tissue evidence="1">Leaf</tissue>
    </source>
</reference>
<comment type="caution">
    <text evidence="1">The sequence shown here is derived from an EMBL/GenBank/DDBJ whole genome shotgun (WGS) entry which is preliminary data.</text>
</comment>
<gene>
    <name evidence="1" type="ORF">D8674_010092</name>
</gene>
<keyword evidence="2" id="KW-1185">Reference proteome</keyword>
<name>A0A5N5FDA0_9ROSA</name>
<dbReference type="EMBL" id="SMOL01000753">
    <property type="protein sequence ID" value="KAB2599821.1"/>
    <property type="molecule type" value="Genomic_DNA"/>
</dbReference>
<dbReference type="Proteomes" id="UP000327157">
    <property type="component" value="Chromosome 13"/>
</dbReference>
<organism evidence="1 2">
    <name type="scientific">Pyrus ussuriensis x Pyrus communis</name>
    <dbReference type="NCBI Taxonomy" id="2448454"/>
    <lineage>
        <taxon>Eukaryota</taxon>
        <taxon>Viridiplantae</taxon>
        <taxon>Streptophyta</taxon>
        <taxon>Embryophyta</taxon>
        <taxon>Tracheophyta</taxon>
        <taxon>Spermatophyta</taxon>
        <taxon>Magnoliopsida</taxon>
        <taxon>eudicotyledons</taxon>
        <taxon>Gunneridae</taxon>
        <taxon>Pentapetalae</taxon>
        <taxon>rosids</taxon>
        <taxon>fabids</taxon>
        <taxon>Rosales</taxon>
        <taxon>Rosaceae</taxon>
        <taxon>Amygdaloideae</taxon>
        <taxon>Maleae</taxon>
        <taxon>Pyrus</taxon>
    </lineage>
</organism>